<feature type="active site" evidence="5">
    <location>
        <position position="78"/>
    </location>
</feature>
<evidence type="ECO:0000256" key="7">
    <source>
        <dbReference type="RuleBase" id="RU000417"/>
    </source>
</evidence>
<keyword evidence="1 5" id="KW-0489">Methyltransferase</keyword>
<dbReference type="Proteomes" id="UP000571017">
    <property type="component" value="Unassembled WGS sequence"/>
</dbReference>
<evidence type="ECO:0000256" key="1">
    <source>
        <dbReference type="ARBA" id="ARBA00022603"/>
    </source>
</evidence>
<dbReference type="PRINTS" id="PR00105">
    <property type="entry name" value="C5METTRFRASE"/>
</dbReference>
<evidence type="ECO:0000313" key="8">
    <source>
        <dbReference type="EMBL" id="MBA2176138.1"/>
    </source>
</evidence>
<dbReference type="PANTHER" id="PTHR46098">
    <property type="entry name" value="TRNA (CYTOSINE(38)-C(5))-METHYLTRANSFERASE"/>
    <property type="match status" value="1"/>
</dbReference>
<dbReference type="NCBIfam" id="TIGR00675">
    <property type="entry name" value="dcm"/>
    <property type="match status" value="1"/>
</dbReference>
<keyword evidence="3 5" id="KW-0949">S-adenosyl-L-methionine</keyword>
<dbReference type="InterPro" id="IPR050750">
    <property type="entry name" value="C5-MTase"/>
</dbReference>
<dbReference type="Pfam" id="PF00145">
    <property type="entry name" value="DNA_methylase"/>
    <property type="match status" value="1"/>
</dbReference>
<dbReference type="EC" id="2.1.1.37" evidence="7"/>
<dbReference type="RefSeq" id="WP_181473173.1">
    <property type="nucleotide sequence ID" value="NZ_JACEFG010000003.1"/>
</dbReference>
<keyword evidence="2 5" id="KW-0808">Transferase</keyword>
<keyword evidence="4" id="KW-0680">Restriction system</keyword>
<reference evidence="8 9" key="1">
    <citation type="journal article" date="2004" name="Extremophiles">
        <title>Halobacillus locisalis sp. nov., a halophilic bacterium isolated from a marine solar saltern of the Yellow Sea in Korea.</title>
        <authorList>
            <person name="Yoon J.H."/>
            <person name="Kang K.H."/>
            <person name="Oh T.K."/>
            <person name="Park Y.H."/>
        </authorList>
    </citation>
    <scope>NUCLEOTIDE SEQUENCE [LARGE SCALE GENOMIC DNA]</scope>
    <source>
        <strain evidence="8 9">KCTC 3788</strain>
    </source>
</reference>
<dbReference type="PROSITE" id="PS51679">
    <property type="entry name" value="SAM_MT_C5"/>
    <property type="match status" value="1"/>
</dbReference>
<protein>
    <recommendedName>
        <fullName evidence="7">Cytosine-specific methyltransferase</fullName>
        <ecNumber evidence="7">2.1.1.37</ecNumber>
    </recommendedName>
</protein>
<dbReference type="EMBL" id="JACEFG010000003">
    <property type="protein sequence ID" value="MBA2176138.1"/>
    <property type="molecule type" value="Genomic_DNA"/>
</dbReference>
<dbReference type="Gene3D" id="3.40.50.150">
    <property type="entry name" value="Vaccinia Virus protein VP39"/>
    <property type="match status" value="1"/>
</dbReference>
<dbReference type="GO" id="GO:0032259">
    <property type="term" value="P:methylation"/>
    <property type="evidence" value="ECO:0007669"/>
    <property type="project" value="UniProtKB-KW"/>
</dbReference>
<proteinExistence type="inferred from homology"/>
<dbReference type="GO" id="GO:0003886">
    <property type="term" value="F:DNA (cytosine-5-)-methyltransferase activity"/>
    <property type="evidence" value="ECO:0007669"/>
    <property type="project" value="UniProtKB-EC"/>
</dbReference>
<dbReference type="PROSITE" id="PS00094">
    <property type="entry name" value="C5_MTASE_1"/>
    <property type="match status" value="1"/>
</dbReference>
<name>A0A838CW24_9BACI</name>
<dbReference type="InterPro" id="IPR018117">
    <property type="entry name" value="C5_DNA_meth_AS"/>
</dbReference>
<organism evidence="8 9">
    <name type="scientific">Halobacillus locisalis</name>
    <dbReference type="NCBI Taxonomy" id="220753"/>
    <lineage>
        <taxon>Bacteria</taxon>
        <taxon>Bacillati</taxon>
        <taxon>Bacillota</taxon>
        <taxon>Bacilli</taxon>
        <taxon>Bacillales</taxon>
        <taxon>Bacillaceae</taxon>
        <taxon>Halobacillus</taxon>
    </lineage>
</organism>
<gene>
    <name evidence="8" type="primary">dcm</name>
    <name evidence="8" type="ORF">H0266_14675</name>
</gene>
<evidence type="ECO:0000256" key="3">
    <source>
        <dbReference type="ARBA" id="ARBA00022691"/>
    </source>
</evidence>
<accession>A0A838CW24</accession>
<comment type="caution">
    <text evidence="8">The sequence shown here is derived from an EMBL/GenBank/DDBJ whole genome shotgun (WGS) entry which is preliminary data.</text>
</comment>
<dbReference type="InterPro" id="IPR029063">
    <property type="entry name" value="SAM-dependent_MTases_sf"/>
</dbReference>
<dbReference type="GO" id="GO:0009307">
    <property type="term" value="P:DNA restriction-modification system"/>
    <property type="evidence" value="ECO:0007669"/>
    <property type="project" value="UniProtKB-KW"/>
</dbReference>
<evidence type="ECO:0000256" key="6">
    <source>
        <dbReference type="RuleBase" id="RU000416"/>
    </source>
</evidence>
<dbReference type="AlphaFoldDB" id="A0A838CW24"/>
<evidence type="ECO:0000256" key="5">
    <source>
        <dbReference type="PROSITE-ProRule" id="PRU01016"/>
    </source>
</evidence>
<evidence type="ECO:0000256" key="4">
    <source>
        <dbReference type="ARBA" id="ARBA00022747"/>
    </source>
</evidence>
<dbReference type="PANTHER" id="PTHR46098:SF1">
    <property type="entry name" value="TRNA (CYTOSINE(38)-C(5))-METHYLTRANSFERASE"/>
    <property type="match status" value="1"/>
</dbReference>
<evidence type="ECO:0000256" key="2">
    <source>
        <dbReference type="ARBA" id="ARBA00022679"/>
    </source>
</evidence>
<comment type="catalytic activity">
    <reaction evidence="7">
        <text>a 2'-deoxycytidine in DNA + S-adenosyl-L-methionine = a 5-methyl-2'-deoxycytidine in DNA + S-adenosyl-L-homocysteine + H(+)</text>
        <dbReference type="Rhea" id="RHEA:13681"/>
        <dbReference type="Rhea" id="RHEA-COMP:11369"/>
        <dbReference type="Rhea" id="RHEA-COMP:11370"/>
        <dbReference type="ChEBI" id="CHEBI:15378"/>
        <dbReference type="ChEBI" id="CHEBI:57856"/>
        <dbReference type="ChEBI" id="CHEBI:59789"/>
        <dbReference type="ChEBI" id="CHEBI:85452"/>
        <dbReference type="ChEBI" id="CHEBI:85454"/>
        <dbReference type="EC" id="2.1.1.37"/>
    </reaction>
</comment>
<dbReference type="SUPFAM" id="SSF53335">
    <property type="entry name" value="S-adenosyl-L-methionine-dependent methyltransferases"/>
    <property type="match status" value="1"/>
</dbReference>
<keyword evidence="9" id="KW-1185">Reference proteome</keyword>
<evidence type="ECO:0000313" key="9">
    <source>
        <dbReference type="Proteomes" id="UP000571017"/>
    </source>
</evidence>
<comment type="similarity">
    <text evidence="5 6">Belongs to the class I-like SAM-binding methyltransferase superfamily. C5-methyltransferase family.</text>
</comment>
<sequence>MDVVELFAGVGGFRIGLEKASHEFNTVWANQWEPSTKSQPAFECYTSRFDSGEHSNEDIAEVWPQVPEHDLLVGGFPCQDYSVARTLSGESGIQGKKGVLFWQIMNIVQSRKPKYLLLENVDRLLKSPSKQRGRDFSVMLASLRDEGYFVEWRVINAADYGFAQRRRRVFIFAFHKSTLIAQRLQNEGPEDILHSKGFFVKQFPVKEEHNHRHPDQAAILPEDIVEVSDHFSLPYKNSGILIGSDIYSAELIPDSDESPVTLREILEKADEIQGEVDEKYYLKHDNENKKGRSDFEEMKYQKGAKKEKRVSQTGHEYYYTEGGMAFPENLDAPSRTMLTSEGTKNRSSHVVEDLNTGRIRFITPLEAEMLNGFPPNWTEGFMPERTRYFCMGNALVTGIIEKIGQEILKLHKEEEEEDHVSQLDLFETGVDR</sequence>
<dbReference type="InterPro" id="IPR001525">
    <property type="entry name" value="C5_MeTfrase"/>
</dbReference>